<protein>
    <submittedName>
        <fullName evidence="2">Arylsulfatase</fullName>
        <ecNumber evidence="2">3.1.6.1</ecNumber>
    </submittedName>
</protein>
<organism evidence="2 3">
    <name type="scientific">Anaerohalosphaera lusitana</name>
    <dbReference type="NCBI Taxonomy" id="1936003"/>
    <lineage>
        <taxon>Bacteria</taxon>
        <taxon>Pseudomonadati</taxon>
        <taxon>Planctomycetota</taxon>
        <taxon>Phycisphaerae</taxon>
        <taxon>Sedimentisphaerales</taxon>
        <taxon>Anaerohalosphaeraceae</taxon>
        <taxon>Anaerohalosphaera</taxon>
    </lineage>
</organism>
<proteinExistence type="predicted"/>
<dbReference type="PANTHER" id="PTHR43751:SF3">
    <property type="entry name" value="SULFATASE N-TERMINAL DOMAIN-CONTAINING PROTEIN"/>
    <property type="match status" value="1"/>
</dbReference>
<dbReference type="Pfam" id="PF00884">
    <property type="entry name" value="Sulfatase"/>
    <property type="match status" value="1"/>
</dbReference>
<feature type="domain" description="Sulfatase N-terminal" evidence="1">
    <location>
        <begin position="45"/>
        <end position="365"/>
    </location>
</feature>
<dbReference type="PANTHER" id="PTHR43751">
    <property type="entry name" value="SULFATASE"/>
    <property type="match status" value="1"/>
</dbReference>
<keyword evidence="3" id="KW-1185">Reference proteome</keyword>
<dbReference type="CDD" id="cd16145">
    <property type="entry name" value="ARS_like"/>
    <property type="match status" value="1"/>
</dbReference>
<accession>A0A1U9NJH8</accession>
<dbReference type="InterPro" id="IPR052701">
    <property type="entry name" value="GAG_Ulvan_Degrading_Sulfatases"/>
</dbReference>
<name>A0A1U9NJH8_9BACT</name>
<dbReference type="KEGG" id="alus:STSP2_01234"/>
<dbReference type="AlphaFoldDB" id="A0A1U9NJH8"/>
<dbReference type="Gene3D" id="3.40.720.10">
    <property type="entry name" value="Alkaline Phosphatase, subunit A"/>
    <property type="match status" value="1"/>
</dbReference>
<dbReference type="RefSeq" id="WP_146660789.1">
    <property type="nucleotide sequence ID" value="NZ_CP019791.1"/>
</dbReference>
<evidence type="ECO:0000313" key="2">
    <source>
        <dbReference type="EMBL" id="AQT68079.1"/>
    </source>
</evidence>
<reference evidence="3" key="1">
    <citation type="submission" date="2017-02" db="EMBL/GenBank/DDBJ databases">
        <title>Comparative genomics and description of representatives of a novel lineage of planctomycetes thriving in anoxic sediments.</title>
        <authorList>
            <person name="Spring S."/>
            <person name="Bunk B."/>
            <person name="Sproer C."/>
        </authorList>
    </citation>
    <scope>NUCLEOTIDE SEQUENCE [LARGE SCALE GENOMIC DNA]</scope>
    <source>
        <strain evidence="3">ST-NAGAB-D1</strain>
    </source>
</reference>
<dbReference type="PROSITE" id="PS51318">
    <property type="entry name" value="TAT"/>
    <property type="match status" value="1"/>
</dbReference>
<gene>
    <name evidence="2" type="primary">atsA_10</name>
    <name evidence="2" type="ORF">STSP2_01234</name>
</gene>
<dbReference type="STRING" id="1936003.STSP2_01234"/>
<dbReference type="InterPro" id="IPR017850">
    <property type="entry name" value="Alkaline_phosphatase_core_sf"/>
</dbReference>
<evidence type="ECO:0000313" key="3">
    <source>
        <dbReference type="Proteomes" id="UP000189674"/>
    </source>
</evidence>
<dbReference type="Proteomes" id="UP000189674">
    <property type="component" value="Chromosome"/>
</dbReference>
<dbReference type="OrthoDB" id="9783154at2"/>
<sequence>MNRREFLKTAAFTAGSVAAGAAAGKAGEVALSNKVMNMRTGRKRPNVIYILADDLGYADLGSFGQEKINTPTLDRMAAEGMRMTQHYSGSTVCAPARCSLMTGQHTGHCYIRGNATVALRPQDFTVAEMFKQHGYATSCIGKWGLGDLGTTGHPNEKGFDHFFGYLSQLRAHHYYTDYLWRNTEKVPLNGKTYSHDLMTQEALNFVDDNKDNPFFMYLAFTIPHAELLVPEDSLEEYRELGWPETPWPGGHYGAQETPRAAYAAMVTRMDRDIKRLFDRLKEHGIDEDTLVIFTSDNGPHAEGGNDWAFFDSNGPFRGIKRDLYEGGIREPMVVRWPGKIKPGSKSDHISAFWDFMPTCADLLGVEPPSSTDGKSFLPALLGKTQEQHEYLYWEFHEGGGKQAVRKGKWKGIRFNLKNEPNPPVNLYNLDTDPGETTNVASVYPGIAAELKQLMLEAHERSPIFKFYGE</sequence>
<evidence type="ECO:0000259" key="1">
    <source>
        <dbReference type="Pfam" id="PF00884"/>
    </source>
</evidence>
<dbReference type="Gene3D" id="3.30.1120.10">
    <property type="match status" value="1"/>
</dbReference>
<dbReference type="InterPro" id="IPR006311">
    <property type="entry name" value="TAT_signal"/>
</dbReference>
<dbReference type="SUPFAM" id="SSF53649">
    <property type="entry name" value="Alkaline phosphatase-like"/>
    <property type="match status" value="1"/>
</dbReference>
<dbReference type="EMBL" id="CP019791">
    <property type="protein sequence ID" value="AQT68079.1"/>
    <property type="molecule type" value="Genomic_DNA"/>
</dbReference>
<keyword evidence="2" id="KW-0378">Hydrolase</keyword>
<dbReference type="EC" id="3.1.6.1" evidence="2"/>
<dbReference type="InterPro" id="IPR000917">
    <property type="entry name" value="Sulfatase_N"/>
</dbReference>
<dbReference type="GO" id="GO:0004065">
    <property type="term" value="F:arylsulfatase activity"/>
    <property type="evidence" value="ECO:0007669"/>
    <property type="project" value="UniProtKB-EC"/>
</dbReference>